<comment type="caution">
    <text evidence="1">The sequence shown here is derived from an EMBL/GenBank/DDBJ whole genome shotgun (WGS) entry which is preliminary data.</text>
</comment>
<dbReference type="PIRSF" id="PIRSF033328">
    <property type="entry name" value="Phest_Mll4975"/>
    <property type="match status" value="1"/>
</dbReference>
<dbReference type="EMBL" id="SSOD01000014">
    <property type="protein sequence ID" value="THF59240.1"/>
    <property type="molecule type" value="Genomic_DNA"/>
</dbReference>
<evidence type="ECO:0000313" key="2">
    <source>
        <dbReference type="Proteomes" id="UP000307956"/>
    </source>
</evidence>
<dbReference type="Proteomes" id="UP000307956">
    <property type="component" value="Unassembled WGS sequence"/>
</dbReference>
<dbReference type="RefSeq" id="WP_136386025.1">
    <property type="nucleotide sequence ID" value="NZ_SSOD01000014.1"/>
</dbReference>
<dbReference type="AlphaFoldDB" id="A0A4S4ALR6"/>
<dbReference type="OrthoDB" id="5801437at2"/>
<evidence type="ECO:0000313" key="1">
    <source>
        <dbReference type="EMBL" id="THF59240.1"/>
    </source>
</evidence>
<gene>
    <name evidence="1" type="ORF">E6O51_16070</name>
</gene>
<organism evidence="1 2">
    <name type="scientific">Pseudothauera rhizosphaerae</name>
    <dbReference type="NCBI Taxonomy" id="2565932"/>
    <lineage>
        <taxon>Bacteria</taxon>
        <taxon>Pseudomonadati</taxon>
        <taxon>Pseudomonadota</taxon>
        <taxon>Betaproteobacteria</taxon>
        <taxon>Rhodocyclales</taxon>
        <taxon>Zoogloeaceae</taxon>
        <taxon>Pseudothauera</taxon>
    </lineage>
</organism>
<keyword evidence="2" id="KW-1185">Reference proteome</keyword>
<dbReference type="Pfam" id="PF06299">
    <property type="entry name" value="DUF1045"/>
    <property type="match status" value="1"/>
</dbReference>
<protein>
    <submittedName>
        <fullName evidence="1">DUF1045 domain-containing protein</fullName>
    </submittedName>
</protein>
<reference evidence="1 2" key="1">
    <citation type="submission" date="2019-04" db="EMBL/GenBank/DDBJ databases">
        <title>Azoarcus rhizosphaerae sp. nov. isolated from rhizosphere of Ficus religiosa.</title>
        <authorList>
            <person name="Lin S.-Y."/>
            <person name="Hameed A."/>
            <person name="Hsu Y.-H."/>
            <person name="Young C.-C."/>
        </authorList>
    </citation>
    <scope>NUCLEOTIDE SEQUENCE [LARGE SCALE GENOMIC DNA]</scope>
    <source>
        <strain evidence="1 2">CC-YHH848</strain>
    </source>
</reference>
<dbReference type="InterPro" id="IPR009389">
    <property type="entry name" value="DUF1045"/>
</dbReference>
<accession>A0A4S4ALR6</accession>
<sequence>MSTRYAVYFAPGDDHPLWRAGCAWLGRDPRAGQPAGAAPAFARDPWRYGFHATLKAPIRLAPPHGEAAFLDAVRALAREHRRFGMPPLQVAELSGFVALLPARLLAADHPLWALANACVQQLDAFRAPPTEAELARRRSQPLDAAQRDLLARWGYAHVLTQWRFHMTLSDTLAQDSQREAVVAQARSHFAAALDRALPCDALCVFTEPAPGEPFVLAHRFELQA</sequence>
<proteinExistence type="predicted"/>
<name>A0A4S4ALR6_9RHOO</name>